<evidence type="ECO:0000313" key="6">
    <source>
        <dbReference type="Proteomes" id="UP001497497"/>
    </source>
</evidence>
<dbReference type="InterPro" id="IPR036770">
    <property type="entry name" value="Ankyrin_rpt-contain_sf"/>
</dbReference>
<dbReference type="PANTHER" id="PTHR24126">
    <property type="entry name" value="ANKYRIN REPEAT, PH AND SEC7 DOMAIN CONTAINING PROTEIN SECG-RELATED"/>
    <property type="match status" value="1"/>
</dbReference>
<sequence>AHSSVRTVLLDWVETQKDINNQLLLQAAWQGNLSVVKKILTSEKRSVDVNCRNVEGLTPLMLVTRDVQLFERLSAQLNRYYSPVQVAEELIKAKANIHVTDNDGRSSLHYASQSRAGCADKLVSVLIAGGMEIELRDKNLFAPIHLAAQLGNTNNVIALADGGSDVNVKGFAGSTPLHVTAYNDHQKTADTLLRYGADVTLQDDRGLTPVDLAKTRKMKTMLKEAWIEATKGNTTGTVLKAEEGNDTKGTAVKKRPEVIFDGLLNSQNTVQTSSGARILSNVERCKQAEKKILLEVEALKAAHPSISRETTRILGTTRSKILPQIGRSSSPEHTTNGTSRSPDTGSGALIEMRDANQLTDEARKQLMSRGRSVSEIKLGIGRQSSLFGSVSTDDESLISERHVTRFSRTSPVKMKIINGEQSKHRRSGSDPSTPS</sequence>
<feature type="repeat" description="ANK" evidence="3">
    <location>
        <begin position="172"/>
        <end position="204"/>
    </location>
</feature>
<feature type="non-terminal residue" evidence="5">
    <location>
        <position position="435"/>
    </location>
</feature>
<keyword evidence="1" id="KW-0677">Repeat</keyword>
<dbReference type="Gene3D" id="1.25.40.20">
    <property type="entry name" value="Ankyrin repeat-containing domain"/>
    <property type="match status" value="2"/>
</dbReference>
<dbReference type="PROSITE" id="PS50088">
    <property type="entry name" value="ANK_REPEAT"/>
    <property type="match status" value="3"/>
</dbReference>
<dbReference type="InterPro" id="IPR002110">
    <property type="entry name" value="Ankyrin_rpt"/>
</dbReference>
<proteinExistence type="predicted"/>
<feature type="compositionally biased region" description="Polar residues" evidence="4">
    <location>
        <begin position="326"/>
        <end position="344"/>
    </location>
</feature>
<evidence type="ECO:0000256" key="1">
    <source>
        <dbReference type="ARBA" id="ARBA00022737"/>
    </source>
</evidence>
<evidence type="ECO:0000256" key="2">
    <source>
        <dbReference type="ARBA" id="ARBA00023043"/>
    </source>
</evidence>
<accession>A0AAV2IPE2</accession>
<feature type="repeat" description="ANK" evidence="3">
    <location>
        <begin position="103"/>
        <end position="138"/>
    </location>
</feature>
<dbReference type="SUPFAM" id="SSF48403">
    <property type="entry name" value="Ankyrin repeat"/>
    <property type="match status" value="1"/>
</dbReference>
<keyword evidence="2 3" id="KW-0040">ANK repeat</keyword>
<feature type="region of interest" description="Disordered" evidence="4">
    <location>
        <begin position="409"/>
        <end position="435"/>
    </location>
</feature>
<evidence type="ECO:0000313" key="5">
    <source>
        <dbReference type="EMBL" id="CAL1548171.1"/>
    </source>
</evidence>
<dbReference type="AlphaFoldDB" id="A0AAV2IPE2"/>
<dbReference type="PROSITE" id="PS50297">
    <property type="entry name" value="ANK_REP_REGION"/>
    <property type="match status" value="1"/>
</dbReference>
<name>A0AAV2IPE2_LYMST</name>
<feature type="region of interest" description="Disordered" evidence="4">
    <location>
        <begin position="320"/>
        <end position="348"/>
    </location>
</feature>
<dbReference type="Pfam" id="PF12796">
    <property type="entry name" value="Ank_2"/>
    <property type="match status" value="1"/>
</dbReference>
<comment type="caution">
    <text evidence="5">The sequence shown here is derived from an EMBL/GenBank/DDBJ whole genome shotgun (WGS) entry which is preliminary data.</text>
</comment>
<evidence type="ECO:0000256" key="4">
    <source>
        <dbReference type="SAM" id="MobiDB-lite"/>
    </source>
</evidence>
<dbReference type="SMART" id="SM00248">
    <property type="entry name" value="ANK"/>
    <property type="match status" value="5"/>
</dbReference>
<reference evidence="5 6" key="1">
    <citation type="submission" date="2024-04" db="EMBL/GenBank/DDBJ databases">
        <authorList>
            <consortium name="Genoscope - CEA"/>
            <person name="William W."/>
        </authorList>
    </citation>
    <scope>NUCLEOTIDE SEQUENCE [LARGE SCALE GENOMIC DNA]</scope>
</reference>
<dbReference type="EMBL" id="CAXITT010001201">
    <property type="protein sequence ID" value="CAL1548171.1"/>
    <property type="molecule type" value="Genomic_DNA"/>
</dbReference>
<gene>
    <name evidence="5" type="ORF">GSLYS_00021488001</name>
</gene>
<evidence type="ECO:0000256" key="3">
    <source>
        <dbReference type="PROSITE-ProRule" id="PRU00023"/>
    </source>
</evidence>
<feature type="repeat" description="ANK" evidence="3">
    <location>
        <begin position="139"/>
        <end position="171"/>
    </location>
</feature>
<feature type="non-terminal residue" evidence="5">
    <location>
        <position position="1"/>
    </location>
</feature>
<protein>
    <submittedName>
        <fullName evidence="5">Uncharacterized protein</fullName>
    </submittedName>
</protein>
<dbReference type="Proteomes" id="UP001497497">
    <property type="component" value="Unassembled WGS sequence"/>
</dbReference>
<keyword evidence="6" id="KW-1185">Reference proteome</keyword>
<organism evidence="5 6">
    <name type="scientific">Lymnaea stagnalis</name>
    <name type="common">Great pond snail</name>
    <name type="synonym">Helix stagnalis</name>
    <dbReference type="NCBI Taxonomy" id="6523"/>
    <lineage>
        <taxon>Eukaryota</taxon>
        <taxon>Metazoa</taxon>
        <taxon>Spiralia</taxon>
        <taxon>Lophotrochozoa</taxon>
        <taxon>Mollusca</taxon>
        <taxon>Gastropoda</taxon>
        <taxon>Heterobranchia</taxon>
        <taxon>Euthyneura</taxon>
        <taxon>Panpulmonata</taxon>
        <taxon>Hygrophila</taxon>
        <taxon>Lymnaeoidea</taxon>
        <taxon>Lymnaeidae</taxon>
        <taxon>Lymnaea</taxon>
    </lineage>
</organism>